<feature type="transmembrane region" description="Helical" evidence="2">
    <location>
        <begin position="40"/>
        <end position="62"/>
    </location>
</feature>
<feature type="region of interest" description="Disordered" evidence="1">
    <location>
        <begin position="102"/>
        <end position="150"/>
    </location>
</feature>
<keyword evidence="2" id="KW-0812">Transmembrane</keyword>
<evidence type="ECO:0000313" key="4">
    <source>
        <dbReference type="Proteomes" id="UP001447516"/>
    </source>
</evidence>
<protein>
    <submittedName>
        <fullName evidence="3">HGxxPAAW family protein</fullName>
    </submittedName>
</protein>
<dbReference type="EMBL" id="JBDJAW010000018">
    <property type="protein sequence ID" value="MEN3537857.1"/>
    <property type="molecule type" value="Genomic_DNA"/>
</dbReference>
<dbReference type="Proteomes" id="UP001447516">
    <property type="component" value="Unassembled WGS sequence"/>
</dbReference>
<gene>
    <name evidence="3" type="ORF">AAH991_22275</name>
</gene>
<keyword evidence="2" id="KW-0472">Membrane</keyword>
<dbReference type="NCBIfam" id="NF041681">
    <property type="entry name" value="HGxxPAAW"/>
    <property type="match status" value="1"/>
</dbReference>
<reference evidence="3 4" key="1">
    <citation type="submission" date="2024-05" db="EMBL/GenBank/DDBJ databases">
        <title>Microbispora sp.ZYX-F-249.</title>
        <authorList>
            <person name="Xie H."/>
        </authorList>
    </citation>
    <scope>NUCLEOTIDE SEQUENCE [LARGE SCALE GENOMIC DNA]</scope>
    <source>
        <strain evidence="3 4">ZYX-F-249</strain>
    </source>
</reference>
<proteinExistence type="predicted"/>
<keyword evidence="2" id="KW-1133">Transmembrane helix</keyword>
<comment type="caution">
    <text evidence="3">The sequence shown here is derived from an EMBL/GenBank/DDBJ whole genome shotgun (WGS) entry which is preliminary data.</text>
</comment>
<keyword evidence="4" id="KW-1185">Reference proteome</keyword>
<dbReference type="RefSeq" id="WP_346227809.1">
    <property type="nucleotide sequence ID" value="NZ_JBDJAW010000018.1"/>
</dbReference>
<sequence length="150" mass="15296">MSAIHDDVDLGHTVAGWTGCVVVLCGCATTGAGVCAASPLGVWLGIGVIALGGLVTWALHVAGWGKPSGPRPPEQWDWRTRDPMKGHGDCLACRLAGRLAGRAGRRDRAPAVMSGAPVAPDTLVAPPSSSRAPAPLPSPEEPLSPALAER</sequence>
<organism evidence="3 4">
    <name type="scientific">Microbispora maris</name>
    <dbReference type="NCBI Taxonomy" id="3144104"/>
    <lineage>
        <taxon>Bacteria</taxon>
        <taxon>Bacillati</taxon>
        <taxon>Actinomycetota</taxon>
        <taxon>Actinomycetes</taxon>
        <taxon>Streptosporangiales</taxon>
        <taxon>Streptosporangiaceae</taxon>
        <taxon>Microbispora</taxon>
    </lineage>
</organism>
<evidence type="ECO:0000256" key="2">
    <source>
        <dbReference type="SAM" id="Phobius"/>
    </source>
</evidence>
<name>A0ABV0AUL7_9ACTN</name>
<evidence type="ECO:0000313" key="3">
    <source>
        <dbReference type="EMBL" id="MEN3537857.1"/>
    </source>
</evidence>
<evidence type="ECO:0000256" key="1">
    <source>
        <dbReference type="SAM" id="MobiDB-lite"/>
    </source>
</evidence>
<accession>A0ABV0AUL7</accession>